<reference evidence="13 14" key="1">
    <citation type="submission" date="2023-01" db="EMBL/GenBank/DDBJ databases">
        <authorList>
            <person name="Kreplak J."/>
        </authorList>
    </citation>
    <scope>NUCLEOTIDE SEQUENCE [LARGE SCALE GENOMIC DNA]</scope>
</reference>
<dbReference type="AlphaFoldDB" id="A0AAV1A4Y2"/>
<keyword evidence="10" id="KW-0472">Membrane</keyword>
<sequence>MPNGSLEKFIYENKDPLKLNLQLSCKTIYNIAVGVARGLEYLHKGCNTKILHFDIKPHNILLDDDFCPKVSDFGLAKVCARKESIISLLGTRGTVGYIAPEVFSRNFGGVSHKSDVYSYGMMVLEMVGGKQNNNVVEVERSSEIYFPHWVYKRLELNQEPRLRSIKNEFDKQIVQKMIIVSLWCIQTDPSHRPEMSKVVDMMEGSLESLQIPPKPCLFSPPRSPSKSSDYNTHASQDFYTSGSLHYTDSEPLIITP</sequence>
<proteinExistence type="predicted"/>
<evidence type="ECO:0000256" key="2">
    <source>
        <dbReference type="ARBA" id="ARBA00022527"/>
    </source>
</evidence>
<gene>
    <name evidence="13" type="ORF">VFH_III164360</name>
</gene>
<dbReference type="Pfam" id="PF00069">
    <property type="entry name" value="Pkinase"/>
    <property type="match status" value="1"/>
</dbReference>
<evidence type="ECO:0000256" key="3">
    <source>
        <dbReference type="ARBA" id="ARBA00022679"/>
    </source>
</evidence>
<keyword evidence="14" id="KW-1185">Reference proteome</keyword>
<protein>
    <recommendedName>
        <fullName evidence="12">Protein kinase domain-containing protein</fullName>
    </recommendedName>
</protein>
<dbReference type="GO" id="GO:0004674">
    <property type="term" value="F:protein serine/threonine kinase activity"/>
    <property type="evidence" value="ECO:0007669"/>
    <property type="project" value="UniProtKB-KW"/>
</dbReference>
<keyword evidence="3" id="KW-0808">Transferase</keyword>
<dbReference type="InterPro" id="IPR045874">
    <property type="entry name" value="LRK10/LRL21-25-like"/>
</dbReference>
<evidence type="ECO:0000256" key="6">
    <source>
        <dbReference type="ARBA" id="ARBA00022741"/>
    </source>
</evidence>
<keyword evidence="2" id="KW-0723">Serine/threonine-protein kinase</keyword>
<evidence type="ECO:0000256" key="9">
    <source>
        <dbReference type="ARBA" id="ARBA00022989"/>
    </source>
</evidence>
<evidence type="ECO:0000256" key="8">
    <source>
        <dbReference type="ARBA" id="ARBA00022840"/>
    </source>
</evidence>
<evidence type="ECO:0000256" key="1">
    <source>
        <dbReference type="ARBA" id="ARBA00004479"/>
    </source>
</evidence>
<evidence type="ECO:0000256" key="5">
    <source>
        <dbReference type="ARBA" id="ARBA00022729"/>
    </source>
</evidence>
<feature type="domain" description="Protein kinase" evidence="12">
    <location>
        <begin position="1"/>
        <end position="206"/>
    </location>
</feature>
<accession>A0AAV1A4Y2</accession>
<dbReference type="PROSITE" id="PS00108">
    <property type="entry name" value="PROTEIN_KINASE_ST"/>
    <property type="match status" value="1"/>
</dbReference>
<keyword evidence="8" id="KW-0067">ATP-binding</keyword>
<comment type="subcellular location">
    <subcellularLocation>
        <location evidence="1">Membrane</location>
        <topology evidence="1">Single-pass type I membrane protein</topology>
    </subcellularLocation>
</comment>
<evidence type="ECO:0000313" key="14">
    <source>
        <dbReference type="Proteomes" id="UP001157006"/>
    </source>
</evidence>
<evidence type="ECO:0000256" key="11">
    <source>
        <dbReference type="ARBA" id="ARBA00023180"/>
    </source>
</evidence>
<dbReference type="GO" id="GO:0016020">
    <property type="term" value="C:membrane"/>
    <property type="evidence" value="ECO:0007669"/>
    <property type="project" value="UniProtKB-SubCell"/>
</dbReference>
<evidence type="ECO:0000256" key="10">
    <source>
        <dbReference type="ARBA" id="ARBA00023136"/>
    </source>
</evidence>
<dbReference type="InterPro" id="IPR000719">
    <property type="entry name" value="Prot_kinase_dom"/>
</dbReference>
<keyword evidence="9" id="KW-1133">Transmembrane helix</keyword>
<keyword evidence="11" id="KW-0325">Glycoprotein</keyword>
<evidence type="ECO:0000256" key="4">
    <source>
        <dbReference type="ARBA" id="ARBA00022692"/>
    </source>
</evidence>
<dbReference type="GO" id="GO:0005524">
    <property type="term" value="F:ATP binding"/>
    <property type="evidence" value="ECO:0007669"/>
    <property type="project" value="UniProtKB-KW"/>
</dbReference>
<keyword evidence="4" id="KW-0812">Transmembrane</keyword>
<evidence type="ECO:0000259" key="12">
    <source>
        <dbReference type="PROSITE" id="PS50011"/>
    </source>
</evidence>
<dbReference type="Gene3D" id="1.10.510.10">
    <property type="entry name" value="Transferase(Phosphotransferase) domain 1"/>
    <property type="match status" value="1"/>
</dbReference>
<dbReference type="InterPro" id="IPR011009">
    <property type="entry name" value="Kinase-like_dom_sf"/>
</dbReference>
<dbReference type="InterPro" id="IPR008271">
    <property type="entry name" value="Ser/Thr_kinase_AS"/>
</dbReference>
<keyword evidence="5" id="KW-0732">Signal</keyword>
<dbReference type="SUPFAM" id="SSF56112">
    <property type="entry name" value="Protein kinase-like (PK-like)"/>
    <property type="match status" value="1"/>
</dbReference>
<name>A0AAV1A4Y2_VICFA</name>
<evidence type="ECO:0000313" key="13">
    <source>
        <dbReference type="EMBL" id="CAI8605062.1"/>
    </source>
</evidence>
<keyword evidence="7" id="KW-0418">Kinase</keyword>
<dbReference type="Proteomes" id="UP001157006">
    <property type="component" value="Chromosome 3"/>
</dbReference>
<evidence type="ECO:0000256" key="7">
    <source>
        <dbReference type="ARBA" id="ARBA00022777"/>
    </source>
</evidence>
<keyword evidence="6" id="KW-0547">Nucleotide-binding</keyword>
<organism evidence="13 14">
    <name type="scientific">Vicia faba</name>
    <name type="common">Broad bean</name>
    <name type="synonym">Faba vulgaris</name>
    <dbReference type="NCBI Taxonomy" id="3906"/>
    <lineage>
        <taxon>Eukaryota</taxon>
        <taxon>Viridiplantae</taxon>
        <taxon>Streptophyta</taxon>
        <taxon>Embryophyta</taxon>
        <taxon>Tracheophyta</taxon>
        <taxon>Spermatophyta</taxon>
        <taxon>Magnoliopsida</taxon>
        <taxon>eudicotyledons</taxon>
        <taxon>Gunneridae</taxon>
        <taxon>Pentapetalae</taxon>
        <taxon>rosids</taxon>
        <taxon>fabids</taxon>
        <taxon>Fabales</taxon>
        <taxon>Fabaceae</taxon>
        <taxon>Papilionoideae</taxon>
        <taxon>50 kb inversion clade</taxon>
        <taxon>NPAAA clade</taxon>
        <taxon>Hologalegina</taxon>
        <taxon>IRL clade</taxon>
        <taxon>Fabeae</taxon>
        <taxon>Vicia</taxon>
    </lineage>
</organism>
<dbReference type="EMBL" id="OX451738">
    <property type="protein sequence ID" value="CAI8605062.1"/>
    <property type="molecule type" value="Genomic_DNA"/>
</dbReference>
<dbReference type="PROSITE" id="PS50011">
    <property type="entry name" value="PROTEIN_KINASE_DOM"/>
    <property type="match status" value="1"/>
</dbReference>
<dbReference type="PANTHER" id="PTHR27009">
    <property type="entry name" value="RUST RESISTANCE KINASE LR10-RELATED"/>
    <property type="match status" value="1"/>
</dbReference>
<dbReference type="FunFam" id="1.10.510.10:FF:000590">
    <property type="entry name" value="PR5-like receptor kinase"/>
    <property type="match status" value="1"/>
</dbReference>
<dbReference type="SMART" id="SM00220">
    <property type="entry name" value="S_TKc"/>
    <property type="match status" value="1"/>
</dbReference>